<evidence type="ECO:0000256" key="1">
    <source>
        <dbReference type="SAM" id="Coils"/>
    </source>
</evidence>
<feature type="coiled-coil region" evidence="1">
    <location>
        <begin position="3"/>
        <end position="37"/>
    </location>
</feature>
<dbReference type="RefSeq" id="WP_096920306.1">
    <property type="nucleotide sequence ID" value="NZ_CP029487.1"/>
</dbReference>
<proteinExistence type="predicted"/>
<protein>
    <submittedName>
        <fullName evidence="2">Uncharacterized protein</fullName>
    </submittedName>
</protein>
<keyword evidence="3" id="KW-1185">Reference proteome</keyword>
<gene>
    <name evidence="2" type="ORF">CPZ25_009510</name>
</gene>
<dbReference type="Proteomes" id="UP000218387">
    <property type="component" value="Chromosome"/>
</dbReference>
<organism evidence="2 3">
    <name type="scientific">Eubacterium maltosivorans</name>
    <dbReference type="NCBI Taxonomy" id="2041044"/>
    <lineage>
        <taxon>Bacteria</taxon>
        <taxon>Bacillati</taxon>
        <taxon>Bacillota</taxon>
        <taxon>Clostridia</taxon>
        <taxon>Eubacteriales</taxon>
        <taxon>Eubacteriaceae</taxon>
        <taxon>Eubacterium</taxon>
    </lineage>
</organism>
<dbReference type="EMBL" id="CP029487">
    <property type="protein sequence ID" value="QCT71554.1"/>
    <property type="molecule type" value="Genomic_DNA"/>
</dbReference>
<dbReference type="AlphaFoldDB" id="A0A4P9C823"/>
<evidence type="ECO:0000313" key="3">
    <source>
        <dbReference type="Proteomes" id="UP000218387"/>
    </source>
</evidence>
<reference evidence="2 3" key="1">
    <citation type="submission" date="2018-05" db="EMBL/GenBank/DDBJ databases">
        <title>Genome comparison of Eubacterium sp.</title>
        <authorList>
            <person name="Feng Y."/>
            <person name="Sanchez-Andrea I."/>
            <person name="Stams A.J.M."/>
            <person name="De Vos W.M."/>
        </authorList>
    </citation>
    <scope>NUCLEOTIDE SEQUENCE [LARGE SCALE GENOMIC DNA]</scope>
    <source>
        <strain evidence="2 3">YI</strain>
    </source>
</reference>
<keyword evidence="1" id="KW-0175">Coiled coil</keyword>
<name>A0A4P9C823_EUBML</name>
<accession>A0A4P9C823</accession>
<sequence length="101" mass="11586">MNLTEAMVRIADLEAEKEELTNQVGDLTVEKDGYLEELNQIKGTAESHIQEIQDIIEGRKKATVYIRDCQLAYMTELFLLKLMPLEQYCAFNKALSVLECE</sequence>
<dbReference type="KEGG" id="emt:CPZ25_009510"/>
<evidence type="ECO:0000313" key="2">
    <source>
        <dbReference type="EMBL" id="QCT71554.1"/>
    </source>
</evidence>